<feature type="compositionally biased region" description="Basic and acidic residues" evidence="4">
    <location>
        <begin position="212"/>
        <end position="225"/>
    </location>
</feature>
<dbReference type="Gene3D" id="2.60.40.1970">
    <property type="entry name" value="YEATS domain"/>
    <property type="match status" value="1"/>
</dbReference>
<evidence type="ECO:0000313" key="6">
    <source>
        <dbReference type="EMBL" id="EDW85244.1"/>
    </source>
</evidence>
<dbReference type="InParanoid" id="B4NLK5"/>
<sequence length="918" mass="104943">MDLVSTTETPRKRKHSEYHDPDYQQHHDTQLGAGKFPEQKRIKVLEKKEQTETPVAPDAIEANPELRATQLQRICELIRTEFQRELSQKEQQLAEIDGRLLQARQLLDKLRYQVVSEYYRKQQVTLNAADVVKVRGKDSLFGDEGSSGPQMPLHPAIKKIVGKRPLQPQPSQPPERNAAVVAKQSIKLRNPAHRRAERRRQQKIKQQGIVTDHSREEGQSTKLETDPDEEPCTSRQAYERQQQQQQHQLELNASRLNNKNKFVFVVGNTSKYIGQESLAYKWLVYLQGKSLPQPLEAYIRKVRFHLHHTYRPNDIVDVHKPPFQLSRRGWGEFPMRIQLYFQEKLQQKPIQLMHTIVLDKTKCGLHTMGAETILEVWLKAEALPTQPEACPPPVPAAPPAHPASLDINPLFDDSSKPRTISITQNKEELDDNLFAGDISDIDNIEELQPTVLVTETLKLSSPKKTKTPNHPSPSIVYLPVNGSPKKPNHLQILGNGQTKKKNVVFQKAGKLYIIDPQQSKLKQAVKQQSLLKPQLSLLKPTARRWHLMLCIQHDHGYANMSANAEEATHQPSPTMVNNHLSASLTPHQRLEQLFAGLQFQSMRYAIEFLLRRLPLVCDQYSDHYPFMVATTKAFKEQSALRQRCFEYLRARSMLQCLKQHLKLQQINASGREIYWSIREIVSFARLHGYTPPLKTMTKGNWEAAPSSDSHRQLSQRVQEQLNEKPSSHCLSFCSLSSNRCVETWISKQLPHVTFCRREDQELIDVEAITNEMATNSVHVQKVPPPQKYQTNHNQSHFLHLPPPTHLETAAELVTEMCKNINIHLDTEQPVPGVSQSLSLILLSHVLRMFVEKLVRQSVATKLQQQHQHMDTILLPQAAANSDMLLQPQDIARVIVQCSELDFLGNGHLGVLASMEPQT</sequence>
<keyword evidence="1 2" id="KW-0539">Nucleus</keyword>
<organism evidence="6 7">
    <name type="scientific">Drosophila willistoni</name>
    <name type="common">Fruit fly</name>
    <dbReference type="NCBI Taxonomy" id="7260"/>
    <lineage>
        <taxon>Eukaryota</taxon>
        <taxon>Metazoa</taxon>
        <taxon>Ecdysozoa</taxon>
        <taxon>Arthropoda</taxon>
        <taxon>Hexapoda</taxon>
        <taxon>Insecta</taxon>
        <taxon>Pterygota</taxon>
        <taxon>Neoptera</taxon>
        <taxon>Endopterygota</taxon>
        <taxon>Diptera</taxon>
        <taxon>Brachycera</taxon>
        <taxon>Muscomorpha</taxon>
        <taxon>Ephydroidea</taxon>
        <taxon>Drosophilidae</taxon>
        <taxon>Drosophila</taxon>
        <taxon>Sophophora</taxon>
    </lineage>
</organism>
<dbReference type="AlphaFoldDB" id="B4NLK5"/>
<evidence type="ECO:0000256" key="3">
    <source>
        <dbReference type="SAM" id="Coils"/>
    </source>
</evidence>
<feature type="compositionally biased region" description="Basic residues" evidence="4">
    <location>
        <begin position="190"/>
        <end position="203"/>
    </location>
</feature>
<dbReference type="Pfam" id="PF22951">
    <property type="entry name" value="3HBD"/>
    <property type="match status" value="1"/>
</dbReference>
<evidence type="ECO:0000256" key="2">
    <source>
        <dbReference type="PROSITE-ProRule" id="PRU00376"/>
    </source>
</evidence>
<dbReference type="InterPro" id="IPR038704">
    <property type="entry name" value="YEAST_sf"/>
</dbReference>
<evidence type="ECO:0000313" key="7">
    <source>
        <dbReference type="Proteomes" id="UP000007798"/>
    </source>
</evidence>
<reference evidence="6 7" key="1">
    <citation type="journal article" date="2007" name="Nature">
        <title>Evolution of genes and genomes on the Drosophila phylogeny.</title>
        <authorList>
            <consortium name="Drosophila 12 Genomes Consortium"/>
            <person name="Clark A.G."/>
            <person name="Eisen M.B."/>
            <person name="Smith D.R."/>
            <person name="Bergman C.M."/>
            <person name="Oliver B."/>
            <person name="Markow T.A."/>
            <person name="Kaufman T.C."/>
            <person name="Kellis M."/>
            <person name="Gelbart W."/>
            <person name="Iyer V.N."/>
            <person name="Pollard D.A."/>
            <person name="Sackton T.B."/>
            <person name="Larracuente A.M."/>
            <person name="Singh N.D."/>
            <person name="Abad J.P."/>
            <person name="Abt D.N."/>
            <person name="Adryan B."/>
            <person name="Aguade M."/>
            <person name="Akashi H."/>
            <person name="Anderson W.W."/>
            <person name="Aquadro C.F."/>
            <person name="Ardell D.H."/>
            <person name="Arguello R."/>
            <person name="Artieri C.G."/>
            <person name="Barbash D.A."/>
            <person name="Barker D."/>
            <person name="Barsanti P."/>
            <person name="Batterham P."/>
            <person name="Batzoglou S."/>
            <person name="Begun D."/>
            <person name="Bhutkar A."/>
            <person name="Blanco E."/>
            <person name="Bosak S.A."/>
            <person name="Bradley R.K."/>
            <person name="Brand A.D."/>
            <person name="Brent M.R."/>
            <person name="Brooks A.N."/>
            <person name="Brown R.H."/>
            <person name="Butlin R.K."/>
            <person name="Caggese C."/>
            <person name="Calvi B.R."/>
            <person name="Bernardo de Carvalho A."/>
            <person name="Caspi A."/>
            <person name="Castrezana S."/>
            <person name="Celniker S.E."/>
            <person name="Chang J.L."/>
            <person name="Chapple C."/>
            <person name="Chatterji S."/>
            <person name="Chinwalla A."/>
            <person name="Civetta A."/>
            <person name="Clifton S.W."/>
            <person name="Comeron J.M."/>
            <person name="Costello J.C."/>
            <person name="Coyne J.A."/>
            <person name="Daub J."/>
            <person name="David R.G."/>
            <person name="Delcher A.L."/>
            <person name="Delehaunty K."/>
            <person name="Do C.B."/>
            <person name="Ebling H."/>
            <person name="Edwards K."/>
            <person name="Eickbush T."/>
            <person name="Evans J.D."/>
            <person name="Filipski A."/>
            <person name="Findeiss S."/>
            <person name="Freyhult E."/>
            <person name="Fulton L."/>
            <person name="Fulton R."/>
            <person name="Garcia A.C."/>
            <person name="Gardiner A."/>
            <person name="Garfield D.A."/>
            <person name="Garvin B.E."/>
            <person name="Gibson G."/>
            <person name="Gilbert D."/>
            <person name="Gnerre S."/>
            <person name="Godfrey J."/>
            <person name="Good R."/>
            <person name="Gotea V."/>
            <person name="Gravely B."/>
            <person name="Greenberg A.J."/>
            <person name="Griffiths-Jones S."/>
            <person name="Gross S."/>
            <person name="Guigo R."/>
            <person name="Gustafson E.A."/>
            <person name="Haerty W."/>
            <person name="Hahn M.W."/>
            <person name="Halligan D.L."/>
            <person name="Halpern A.L."/>
            <person name="Halter G.M."/>
            <person name="Han M.V."/>
            <person name="Heger A."/>
            <person name="Hillier L."/>
            <person name="Hinrichs A.S."/>
            <person name="Holmes I."/>
            <person name="Hoskins R.A."/>
            <person name="Hubisz M.J."/>
            <person name="Hultmark D."/>
            <person name="Huntley M.A."/>
            <person name="Jaffe D.B."/>
            <person name="Jagadeeshan S."/>
            <person name="Jeck W.R."/>
            <person name="Johnson J."/>
            <person name="Jones C.D."/>
            <person name="Jordan W.C."/>
            <person name="Karpen G.H."/>
            <person name="Kataoka E."/>
            <person name="Keightley P.D."/>
            <person name="Kheradpour P."/>
            <person name="Kirkness E.F."/>
            <person name="Koerich L.B."/>
            <person name="Kristiansen K."/>
            <person name="Kudrna D."/>
            <person name="Kulathinal R.J."/>
            <person name="Kumar S."/>
            <person name="Kwok R."/>
            <person name="Lander E."/>
            <person name="Langley C.H."/>
            <person name="Lapoint R."/>
            <person name="Lazzaro B.P."/>
            <person name="Lee S.J."/>
            <person name="Levesque L."/>
            <person name="Li R."/>
            <person name="Lin C.F."/>
            <person name="Lin M.F."/>
            <person name="Lindblad-Toh K."/>
            <person name="Llopart A."/>
            <person name="Long M."/>
            <person name="Low L."/>
            <person name="Lozovsky E."/>
            <person name="Lu J."/>
            <person name="Luo M."/>
            <person name="Machado C.A."/>
            <person name="Makalowski W."/>
            <person name="Marzo M."/>
            <person name="Matsuda M."/>
            <person name="Matzkin L."/>
            <person name="McAllister B."/>
            <person name="McBride C.S."/>
            <person name="McKernan B."/>
            <person name="McKernan K."/>
            <person name="Mendez-Lago M."/>
            <person name="Minx P."/>
            <person name="Mollenhauer M.U."/>
            <person name="Montooth K."/>
            <person name="Mount S.M."/>
            <person name="Mu X."/>
            <person name="Myers E."/>
            <person name="Negre B."/>
            <person name="Newfeld S."/>
            <person name="Nielsen R."/>
            <person name="Noor M.A."/>
            <person name="O'Grady P."/>
            <person name="Pachter L."/>
            <person name="Papaceit M."/>
            <person name="Parisi M.J."/>
            <person name="Parisi M."/>
            <person name="Parts L."/>
            <person name="Pedersen J.S."/>
            <person name="Pesole G."/>
            <person name="Phillippy A.M."/>
            <person name="Ponting C.P."/>
            <person name="Pop M."/>
            <person name="Porcelli D."/>
            <person name="Powell J.R."/>
            <person name="Prohaska S."/>
            <person name="Pruitt K."/>
            <person name="Puig M."/>
            <person name="Quesneville H."/>
            <person name="Ram K.R."/>
            <person name="Rand D."/>
            <person name="Rasmussen M.D."/>
            <person name="Reed L.K."/>
            <person name="Reenan R."/>
            <person name="Reily A."/>
            <person name="Remington K.A."/>
            <person name="Rieger T.T."/>
            <person name="Ritchie M.G."/>
            <person name="Robin C."/>
            <person name="Rogers Y.H."/>
            <person name="Rohde C."/>
            <person name="Rozas J."/>
            <person name="Rubenfield M.J."/>
            <person name="Ruiz A."/>
            <person name="Russo S."/>
            <person name="Salzberg S.L."/>
            <person name="Sanchez-Gracia A."/>
            <person name="Saranga D.J."/>
            <person name="Sato H."/>
            <person name="Schaeffer S.W."/>
            <person name="Schatz M.C."/>
            <person name="Schlenke T."/>
            <person name="Schwartz R."/>
            <person name="Segarra C."/>
            <person name="Singh R.S."/>
            <person name="Sirot L."/>
            <person name="Sirota M."/>
            <person name="Sisneros N.B."/>
            <person name="Smith C.D."/>
            <person name="Smith T.F."/>
            <person name="Spieth J."/>
            <person name="Stage D.E."/>
            <person name="Stark A."/>
            <person name="Stephan W."/>
            <person name="Strausberg R.L."/>
            <person name="Strempel S."/>
            <person name="Sturgill D."/>
            <person name="Sutton G."/>
            <person name="Sutton G.G."/>
            <person name="Tao W."/>
            <person name="Teichmann S."/>
            <person name="Tobari Y.N."/>
            <person name="Tomimura Y."/>
            <person name="Tsolas J.M."/>
            <person name="Valente V.L."/>
            <person name="Venter E."/>
            <person name="Venter J.C."/>
            <person name="Vicario S."/>
            <person name="Vieira F.G."/>
            <person name="Vilella A.J."/>
            <person name="Villasante A."/>
            <person name="Walenz B."/>
            <person name="Wang J."/>
            <person name="Wasserman M."/>
            <person name="Watts T."/>
            <person name="Wilson D."/>
            <person name="Wilson R.K."/>
            <person name="Wing R.A."/>
            <person name="Wolfner M.F."/>
            <person name="Wong A."/>
            <person name="Wong G.K."/>
            <person name="Wu C.I."/>
            <person name="Wu G."/>
            <person name="Yamamoto D."/>
            <person name="Yang H.P."/>
            <person name="Yang S.P."/>
            <person name="Yorke J.A."/>
            <person name="Yoshida K."/>
            <person name="Zdobnov E."/>
            <person name="Zhang P."/>
            <person name="Zhang Y."/>
            <person name="Zimin A.V."/>
            <person name="Baldwin J."/>
            <person name="Abdouelleil A."/>
            <person name="Abdulkadir J."/>
            <person name="Abebe A."/>
            <person name="Abera B."/>
            <person name="Abreu J."/>
            <person name="Acer S.C."/>
            <person name="Aftuck L."/>
            <person name="Alexander A."/>
            <person name="An P."/>
            <person name="Anderson E."/>
            <person name="Anderson S."/>
            <person name="Arachi H."/>
            <person name="Azer M."/>
            <person name="Bachantsang P."/>
            <person name="Barry A."/>
            <person name="Bayul T."/>
            <person name="Berlin A."/>
            <person name="Bessette D."/>
            <person name="Bloom T."/>
            <person name="Blye J."/>
            <person name="Boguslavskiy L."/>
            <person name="Bonnet C."/>
            <person name="Boukhgalter B."/>
            <person name="Bourzgui I."/>
            <person name="Brown A."/>
            <person name="Cahill P."/>
            <person name="Channer S."/>
            <person name="Cheshatsang Y."/>
            <person name="Chuda L."/>
            <person name="Citroen M."/>
            <person name="Collymore A."/>
            <person name="Cooke P."/>
            <person name="Costello M."/>
            <person name="D'Aco K."/>
            <person name="Daza R."/>
            <person name="De Haan G."/>
            <person name="DeGray S."/>
            <person name="DeMaso C."/>
            <person name="Dhargay N."/>
            <person name="Dooley K."/>
            <person name="Dooley E."/>
            <person name="Doricent M."/>
            <person name="Dorje P."/>
            <person name="Dorjee K."/>
            <person name="Dupes A."/>
            <person name="Elong R."/>
            <person name="Falk J."/>
            <person name="Farina A."/>
            <person name="Faro S."/>
            <person name="Ferguson D."/>
            <person name="Fisher S."/>
            <person name="Foley C.D."/>
            <person name="Franke A."/>
            <person name="Friedrich D."/>
            <person name="Gadbois L."/>
            <person name="Gearin G."/>
            <person name="Gearin C.R."/>
            <person name="Giannoukos G."/>
            <person name="Goode T."/>
            <person name="Graham J."/>
            <person name="Grandbois E."/>
            <person name="Grewal S."/>
            <person name="Gyaltsen K."/>
            <person name="Hafez N."/>
            <person name="Hagos B."/>
            <person name="Hall J."/>
            <person name="Henson C."/>
            <person name="Hollinger A."/>
            <person name="Honan T."/>
            <person name="Huard M.D."/>
            <person name="Hughes L."/>
            <person name="Hurhula B."/>
            <person name="Husby M.E."/>
            <person name="Kamat A."/>
            <person name="Kanga B."/>
            <person name="Kashin S."/>
            <person name="Khazanovich D."/>
            <person name="Kisner P."/>
            <person name="Lance K."/>
            <person name="Lara M."/>
            <person name="Lee W."/>
            <person name="Lennon N."/>
            <person name="Letendre F."/>
            <person name="LeVine R."/>
            <person name="Lipovsky A."/>
            <person name="Liu X."/>
            <person name="Liu J."/>
            <person name="Liu S."/>
            <person name="Lokyitsang T."/>
            <person name="Lokyitsang Y."/>
            <person name="Lubonja R."/>
            <person name="Lui A."/>
            <person name="MacDonald P."/>
            <person name="Magnisalis V."/>
            <person name="Maru K."/>
            <person name="Matthews C."/>
            <person name="McCusker W."/>
            <person name="McDonough S."/>
            <person name="Mehta T."/>
            <person name="Meldrim J."/>
            <person name="Meneus L."/>
            <person name="Mihai O."/>
            <person name="Mihalev A."/>
            <person name="Mihova T."/>
            <person name="Mittelman R."/>
            <person name="Mlenga V."/>
            <person name="Montmayeur A."/>
            <person name="Mulrain L."/>
            <person name="Navidi A."/>
            <person name="Naylor J."/>
            <person name="Negash T."/>
            <person name="Nguyen T."/>
            <person name="Nguyen N."/>
            <person name="Nicol R."/>
            <person name="Norbu C."/>
            <person name="Norbu N."/>
            <person name="Novod N."/>
            <person name="O'Neill B."/>
            <person name="Osman S."/>
            <person name="Markiewicz E."/>
            <person name="Oyono O.L."/>
            <person name="Patti C."/>
            <person name="Phunkhang P."/>
            <person name="Pierre F."/>
            <person name="Priest M."/>
            <person name="Raghuraman S."/>
            <person name="Rege F."/>
            <person name="Reyes R."/>
            <person name="Rise C."/>
            <person name="Rogov P."/>
            <person name="Ross K."/>
            <person name="Ryan E."/>
            <person name="Settipalli S."/>
            <person name="Shea T."/>
            <person name="Sherpa N."/>
            <person name="Shi L."/>
            <person name="Shih D."/>
            <person name="Sparrow T."/>
            <person name="Spaulding J."/>
            <person name="Stalker J."/>
            <person name="Stange-Thomann N."/>
            <person name="Stavropoulos S."/>
            <person name="Stone C."/>
            <person name="Strader C."/>
            <person name="Tesfaye S."/>
            <person name="Thomson T."/>
            <person name="Thoulutsang Y."/>
            <person name="Thoulutsang D."/>
            <person name="Topham K."/>
            <person name="Topping I."/>
            <person name="Tsamla T."/>
            <person name="Vassiliev H."/>
            <person name="Vo A."/>
            <person name="Wangchuk T."/>
            <person name="Wangdi T."/>
            <person name="Weiand M."/>
            <person name="Wilkinson J."/>
            <person name="Wilson A."/>
            <person name="Yadav S."/>
            <person name="Young G."/>
            <person name="Yu Q."/>
            <person name="Zembek L."/>
            <person name="Zhong D."/>
            <person name="Zimmer A."/>
            <person name="Zwirko Z."/>
            <person name="Jaffe D.B."/>
            <person name="Alvarez P."/>
            <person name="Brockman W."/>
            <person name="Butler J."/>
            <person name="Chin C."/>
            <person name="Gnerre S."/>
            <person name="Grabherr M."/>
            <person name="Kleber M."/>
            <person name="Mauceli E."/>
            <person name="MacCallum I."/>
        </authorList>
    </citation>
    <scope>NUCLEOTIDE SEQUENCE [LARGE SCALE GENOMIC DNA]</scope>
    <source>
        <strain evidence="7">Tucson 14030-0811.24</strain>
    </source>
</reference>
<dbReference type="FunCoup" id="B4NLK5">
    <property type="interactions" value="64"/>
</dbReference>
<dbReference type="PhylomeDB" id="B4NLK5"/>
<feature type="coiled-coil region" evidence="3">
    <location>
        <begin position="79"/>
        <end position="106"/>
    </location>
</feature>
<evidence type="ECO:0000259" key="5">
    <source>
        <dbReference type="PROSITE" id="PS51037"/>
    </source>
</evidence>
<dbReference type="STRING" id="7260.B4NLK5"/>
<gene>
    <name evidence="6" type="primary">Dwil\GK18381</name>
    <name evidence="6" type="ORF">Dwil_GK18381</name>
</gene>
<dbReference type="InterPro" id="IPR055129">
    <property type="entry name" value="YEATS_dom"/>
</dbReference>
<name>B4NLK5_DROWI</name>
<evidence type="ECO:0000256" key="1">
    <source>
        <dbReference type="ARBA" id="ARBA00023242"/>
    </source>
</evidence>
<dbReference type="HOGENOM" id="CLU_317428_0_0_1"/>
<dbReference type="PANTHER" id="PTHR23195">
    <property type="entry name" value="YEATS DOMAIN"/>
    <property type="match status" value="1"/>
</dbReference>
<feature type="compositionally biased region" description="Basic and acidic residues" evidence="4">
    <location>
        <begin position="17"/>
        <end position="29"/>
    </location>
</feature>
<keyword evidence="7" id="KW-1185">Reference proteome</keyword>
<proteinExistence type="predicted"/>
<dbReference type="CDD" id="cd16907">
    <property type="entry name" value="YEATS_YEATS2_like"/>
    <property type="match status" value="1"/>
</dbReference>
<keyword evidence="3" id="KW-0175">Coiled coil</keyword>
<dbReference type="InterPro" id="IPR055127">
    <property type="entry name" value="YEATS2_3HBD"/>
</dbReference>
<protein>
    <recommendedName>
        <fullName evidence="5">YEATS domain-containing protein</fullName>
    </recommendedName>
</protein>
<dbReference type="OMA" id="MCKDINI"/>
<dbReference type="OrthoDB" id="1741717at2759"/>
<dbReference type="GO" id="GO:0005634">
    <property type="term" value="C:nucleus"/>
    <property type="evidence" value="ECO:0007669"/>
    <property type="project" value="UniProtKB-SubCell"/>
</dbReference>
<dbReference type="Pfam" id="PF03366">
    <property type="entry name" value="YEATS"/>
    <property type="match status" value="1"/>
</dbReference>
<accession>B4NLK5</accession>
<dbReference type="GO" id="GO:0006338">
    <property type="term" value="P:chromatin remodeling"/>
    <property type="evidence" value="ECO:0007669"/>
    <property type="project" value="EnsemblMetazoa"/>
</dbReference>
<feature type="region of interest" description="Disordered" evidence="4">
    <location>
        <begin position="164"/>
        <end position="245"/>
    </location>
</feature>
<dbReference type="SMR" id="B4NLK5"/>
<dbReference type="GO" id="GO:0140672">
    <property type="term" value="C:ATAC complex"/>
    <property type="evidence" value="ECO:0007669"/>
    <property type="project" value="EnsemblMetazoa"/>
</dbReference>
<evidence type="ECO:0000256" key="4">
    <source>
        <dbReference type="SAM" id="MobiDB-lite"/>
    </source>
</evidence>
<dbReference type="Proteomes" id="UP000007798">
    <property type="component" value="Unassembled WGS sequence"/>
</dbReference>
<dbReference type="KEGG" id="dwi:6651773"/>
<comment type="subcellular location">
    <subcellularLocation>
        <location evidence="2">Nucleus</location>
    </subcellularLocation>
</comment>
<feature type="region of interest" description="Disordered" evidence="4">
    <location>
        <begin position="1"/>
        <end position="34"/>
    </location>
</feature>
<dbReference type="GO" id="GO:0006355">
    <property type="term" value="P:regulation of DNA-templated transcription"/>
    <property type="evidence" value="ECO:0007669"/>
    <property type="project" value="InterPro"/>
</dbReference>
<dbReference type="EMBL" id="CH964274">
    <property type="protein sequence ID" value="EDW85244.1"/>
    <property type="molecule type" value="Genomic_DNA"/>
</dbReference>
<dbReference type="eggNOG" id="KOG3149">
    <property type="taxonomic scope" value="Eukaryota"/>
</dbReference>
<dbReference type="InterPro" id="IPR005033">
    <property type="entry name" value="YEATS"/>
</dbReference>
<dbReference type="PROSITE" id="PS51037">
    <property type="entry name" value="YEATS"/>
    <property type="match status" value="1"/>
</dbReference>
<feature type="domain" description="YEATS" evidence="5">
    <location>
        <begin position="254"/>
        <end position="496"/>
    </location>
</feature>
<dbReference type="GO" id="GO:0005700">
    <property type="term" value="C:polytene chromosome"/>
    <property type="evidence" value="ECO:0007669"/>
    <property type="project" value="EnsemblMetazoa"/>
</dbReference>